<dbReference type="Pfam" id="PF13646">
    <property type="entry name" value="HEAT_2"/>
    <property type="match status" value="1"/>
</dbReference>
<evidence type="ECO:0000313" key="4">
    <source>
        <dbReference type="Proteomes" id="UP000016960"/>
    </source>
</evidence>
<dbReference type="EMBL" id="ASSJ01000066">
    <property type="protein sequence ID" value="ERN40869.1"/>
    <property type="molecule type" value="Genomic_DNA"/>
</dbReference>
<organism evidence="3 4">
    <name type="scientific">Rubidibacter lacunae KORDI 51-2</name>
    <dbReference type="NCBI Taxonomy" id="582515"/>
    <lineage>
        <taxon>Bacteria</taxon>
        <taxon>Bacillati</taxon>
        <taxon>Cyanobacteriota</taxon>
        <taxon>Cyanophyceae</taxon>
        <taxon>Oscillatoriophycideae</taxon>
        <taxon>Chroococcales</taxon>
        <taxon>Aphanothecaceae</taxon>
        <taxon>Rubidibacter</taxon>
    </lineage>
</organism>
<dbReference type="InParanoid" id="U5DJW3"/>
<sequence length="322" mass="35217">MAKSRKLADLQQLLDRVQATLPADAAVADLRRAIASKQAVAVARGAKLVAKHNLRQLAPALMAAFDPFLIDPIARDPNCLAKASIADALYRMDCREIELFLSGIRHFQLEPVFGGRQDTAPKLRSICALGLVRANYEDVFVELADLLADPEAPARTAAAQAIAYSENRERGVPLLRLRIRVGDTPTVLADCFTALLSLAPHDSLSLVAGHLDASEPEVREAAALVLGESRLPEAFELLRAWWERTFEPNLRSTALLAISMLRSKASVDFLLAFLAESAESELRGAAAALELLRPNAELWQQICTLLAARGLHPDTLSERHRR</sequence>
<accession>U5DJW3</accession>
<keyword evidence="1" id="KW-0042">Antenna complex</keyword>
<dbReference type="Gene3D" id="1.25.10.10">
    <property type="entry name" value="Leucine-rich Repeat Variant"/>
    <property type="match status" value="1"/>
</dbReference>
<dbReference type="SUPFAM" id="SSF48371">
    <property type="entry name" value="ARM repeat"/>
    <property type="match status" value="1"/>
</dbReference>
<evidence type="ECO:0000256" key="2">
    <source>
        <dbReference type="ARBA" id="ARBA00022738"/>
    </source>
</evidence>
<reference evidence="3 4" key="1">
    <citation type="submission" date="2013-05" db="EMBL/GenBank/DDBJ databases">
        <title>Draft genome sequence of Rubidibacter lacunae KORDI 51-2.</title>
        <authorList>
            <person name="Choi D.H."/>
            <person name="Noh J.H."/>
            <person name="Kwon K.-K."/>
            <person name="Lee J.-H."/>
            <person name="Ryu J.-Y."/>
        </authorList>
    </citation>
    <scope>NUCLEOTIDE SEQUENCE [LARGE SCALE GENOMIC DNA]</scope>
    <source>
        <strain evidence="3 4">KORDI 51-2</strain>
    </source>
</reference>
<dbReference type="STRING" id="582515.KR51_00025800"/>
<dbReference type="Proteomes" id="UP000016960">
    <property type="component" value="Unassembled WGS sequence"/>
</dbReference>
<keyword evidence="2" id="KW-0605">Phycobilisome</keyword>
<dbReference type="eggNOG" id="COG1413">
    <property type="taxonomic scope" value="Bacteria"/>
</dbReference>
<comment type="caution">
    <text evidence="3">The sequence shown here is derived from an EMBL/GenBank/DDBJ whole genome shotgun (WGS) entry which is preliminary data.</text>
</comment>
<dbReference type="GO" id="GO:0030089">
    <property type="term" value="C:phycobilisome"/>
    <property type="evidence" value="ECO:0007669"/>
    <property type="project" value="UniProtKB-KW"/>
</dbReference>
<dbReference type="RefSeq" id="WP_022607948.1">
    <property type="nucleotide sequence ID" value="NZ_ASSJ01000066.1"/>
</dbReference>
<dbReference type="OrthoDB" id="115545at2"/>
<gene>
    <name evidence="3" type="ORF">KR51_00025800</name>
</gene>
<evidence type="ECO:0000313" key="3">
    <source>
        <dbReference type="EMBL" id="ERN40869.1"/>
    </source>
</evidence>
<proteinExistence type="predicted"/>
<name>U5DJW3_9CHRO</name>
<dbReference type="InterPro" id="IPR016024">
    <property type="entry name" value="ARM-type_fold"/>
</dbReference>
<protein>
    <recommendedName>
        <fullName evidence="5">HEAT repeat domain-containing protein</fullName>
    </recommendedName>
</protein>
<evidence type="ECO:0000256" key="1">
    <source>
        <dbReference type="ARBA" id="ARBA00022549"/>
    </source>
</evidence>
<dbReference type="InterPro" id="IPR011989">
    <property type="entry name" value="ARM-like"/>
</dbReference>
<evidence type="ECO:0008006" key="5">
    <source>
        <dbReference type="Google" id="ProtNLM"/>
    </source>
</evidence>
<keyword evidence="4" id="KW-1185">Reference proteome</keyword>
<dbReference type="AlphaFoldDB" id="U5DJW3"/>